<dbReference type="Proteomes" id="UP000464378">
    <property type="component" value="Chromosome"/>
</dbReference>
<keyword evidence="1" id="KW-0472">Membrane</keyword>
<organism evidence="2">
    <name type="scientific">Tuwongella immobilis</name>
    <dbReference type="NCBI Taxonomy" id="692036"/>
    <lineage>
        <taxon>Bacteria</taxon>
        <taxon>Pseudomonadati</taxon>
        <taxon>Planctomycetota</taxon>
        <taxon>Planctomycetia</taxon>
        <taxon>Gemmatales</taxon>
        <taxon>Gemmataceae</taxon>
        <taxon>Tuwongella</taxon>
    </lineage>
</organism>
<proteinExistence type="predicted"/>
<evidence type="ECO:0000313" key="2">
    <source>
        <dbReference type="EMBL" id="VIP04558.1"/>
    </source>
</evidence>
<dbReference type="EMBL" id="LR593887">
    <property type="protein sequence ID" value="VTS06477.1"/>
    <property type="molecule type" value="Genomic_DNA"/>
</dbReference>
<name>A0A6C2YSA6_9BACT</name>
<evidence type="ECO:0000256" key="1">
    <source>
        <dbReference type="SAM" id="Phobius"/>
    </source>
</evidence>
<evidence type="ECO:0000313" key="3">
    <source>
        <dbReference type="Proteomes" id="UP000464378"/>
    </source>
</evidence>
<feature type="transmembrane region" description="Helical" evidence="1">
    <location>
        <begin position="87"/>
        <end position="109"/>
    </location>
</feature>
<dbReference type="InParanoid" id="A0A6C2YSA6"/>
<dbReference type="KEGG" id="tim:GMBLW1_46350"/>
<dbReference type="RefSeq" id="WP_162659629.1">
    <property type="nucleotide sequence ID" value="NZ_LR593887.1"/>
</dbReference>
<sequence length="250" mass="26819">MDGAMIILMGISICISLLAFISVMLDGGTRAKPSHSGGEMAQILDDLGPLVASFSNQSPWRLRAGLLMLLVGLTAGGIAQTMMVAPWVLAIAIAGLLFGTVTLLYVAFAPVHRLQLHTRGLLLIPGRSPPMAVYYSDIRNLIYLTVQFENNGLPGRPIAKNLLIEIHDAGGIEIGADFVGFLQLAEVIHQHQQAILATGELVGSYRIRGTSVQDGQIETITLEARSPAHARQEALTRYGILAQSCEKLAE</sequence>
<accession>A0A6C2YSA6</accession>
<feature type="transmembrane region" description="Helical" evidence="1">
    <location>
        <begin position="6"/>
        <end position="25"/>
    </location>
</feature>
<gene>
    <name evidence="2" type="ORF">GMBLW1_46350</name>
</gene>
<keyword evidence="3" id="KW-1185">Reference proteome</keyword>
<protein>
    <submittedName>
        <fullName evidence="2">Uncharacterized protein</fullName>
    </submittedName>
</protein>
<dbReference type="AlphaFoldDB" id="A0A6C2YSA6"/>
<keyword evidence="1" id="KW-1133">Transmembrane helix</keyword>
<keyword evidence="1" id="KW-0812">Transmembrane</keyword>
<reference evidence="2" key="1">
    <citation type="submission" date="2019-04" db="EMBL/GenBank/DDBJ databases">
        <authorList>
            <consortium name="Science for Life Laboratories"/>
        </authorList>
    </citation>
    <scope>NUCLEOTIDE SEQUENCE</scope>
    <source>
        <strain evidence="2">MBLW1</strain>
    </source>
</reference>
<feature type="transmembrane region" description="Helical" evidence="1">
    <location>
        <begin position="64"/>
        <end position="81"/>
    </location>
</feature>
<dbReference type="EMBL" id="LR586016">
    <property type="protein sequence ID" value="VIP04558.1"/>
    <property type="molecule type" value="Genomic_DNA"/>
</dbReference>